<dbReference type="Proteomes" id="UP001219525">
    <property type="component" value="Unassembled WGS sequence"/>
</dbReference>
<evidence type="ECO:0000256" key="7">
    <source>
        <dbReference type="ARBA" id="ARBA00023136"/>
    </source>
</evidence>
<dbReference type="InterPro" id="IPR044669">
    <property type="entry name" value="YneE/VCCN1/2-like"/>
</dbReference>
<evidence type="ECO:0000256" key="8">
    <source>
        <dbReference type="SAM" id="MobiDB-lite"/>
    </source>
</evidence>
<feature type="compositionally biased region" description="Acidic residues" evidence="8">
    <location>
        <begin position="534"/>
        <end position="562"/>
    </location>
</feature>
<gene>
    <name evidence="10" type="ORF">GGX14DRAFT_462065</name>
</gene>
<dbReference type="PANTHER" id="PTHR33281:SF19">
    <property type="entry name" value="VOLTAGE-DEPENDENT ANION CHANNEL-FORMING PROTEIN YNEE"/>
    <property type="match status" value="1"/>
</dbReference>
<feature type="region of interest" description="Disordered" evidence="8">
    <location>
        <begin position="528"/>
        <end position="580"/>
    </location>
</feature>
<name>A0AAD6V8W8_9AGAR</name>
<comment type="caution">
    <text evidence="10">The sequence shown here is derived from an EMBL/GenBank/DDBJ whole genome shotgun (WGS) entry which is preliminary data.</text>
</comment>
<dbReference type="GO" id="GO:0005254">
    <property type="term" value="F:chloride channel activity"/>
    <property type="evidence" value="ECO:0007669"/>
    <property type="project" value="InterPro"/>
</dbReference>
<feature type="transmembrane region" description="Helical" evidence="9">
    <location>
        <begin position="415"/>
        <end position="436"/>
    </location>
</feature>
<feature type="region of interest" description="Disordered" evidence="8">
    <location>
        <begin position="484"/>
        <end position="503"/>
    </location>
</feature>
<dbReference type="AlphaFoldDB" id="A0AAD6V8W8"/>
<sequence>MSTRRKVHGKRSFTGNHSLLPAMGPEPTPFMPKVPTYTFLKWTFGRGSVIWKIWPAVLLHTLFAASIVYVWMATNGRMLEIPNVMLTVLGVVIGFVISYRAMSGYDRYWMGRSAWSDVIRNARTMGRLIWYHVPVALTPGPGERSTHELAKVMAEKRMALDLVEAFATALKHHLRGEVGIYYEDLYDLVRPLHDFTDPTNPRPTVASAGPPAPPPAAPPTLTVTAATTSSTTATSTSSAPAASKPRKRPVVSASASQTSLHRPLLPALNPTPEDGVLRRVNPDIVPFAGVFSGVSHWIGKFWRQNKSDMDQDKKKDRSSRMRAWSGPIHPHGLAELEEFEIGENLPEEVLRCLSEWVSVLEVRGTVPGASMGSILGGIQSFEQSLTTLEHILTTPLPFVVWLYLFLLPLQLVGDFGWHTVPAVGIGAFVYLGFVAAGEEIEQPFGYDDNDLDLDMFCRDIIRQDLRSLKKARCLNAWFPPPPPPSAAAPAPPNGSGGLSASSAAAGGSKAPYTLYGGNMYRASLASLSDSVSIQEEDEDEDEDEESGGGMETETEVETEADGDGVRVEDGAREGELVDVR</sequence>
<evidence type="ECO:0000256" key="6">
    <source>
        <dbReference type="ARBA" id="ARBA00023065"/>
    </source>
</evidence>
<feature type="compositionally biased region" description="Low complexity" evidence="8">
    <location>
        <begin position="219"/>
        <end position="243"/>
    </location>
</feature>
<evidence type="ECO:0000256" key="5">
    <source>
        <dbReference type="ARBA" id="ARBA00022989"/>
    </source>
</evidence>
<reference evidence="10" key="1">
    <citation type="submission" date="2023-03" db="EMBL/GenBank/DDBJ databases">
        <title>Massive genome expansion in bonnet fungi (Mycena s.s.) driven by repeated elements and novel gene families across ecological guilds.</title>
        <authorList>
            <consortium name="Lawrence Berkeley National Laboratory"/>
            <person name="Harder C.B."/>
            <person name="Miyauchi S."/>
            <person name="Viragh M."/>
            <person name="Kuo A."/>
            <person name="Thoen E."/>
            <person name="Andreopoulos B."/>
            <person name="Lu D."/>
            <person name="Skrede I."/>
            <person name="Drula E."/>
            <person name="Henrissat B."/>
            <person name="Morin E."/>
            <person name="Kohler A."/>
            <person name="Barry K."/>
            <person name="LaButti K."/>
            <person name="Morin E."/>
            <person name="Salamov A."/>
            <person name="Lipzen A."/>
            <person name="Mereny Z."/>
            <person name="Hegedus B."/>
            <person name="Baldrian P."/>
            <person name="Stursova M."/>
            <person name="Weitz H."/>
            <person name="Taylor A."/>
            <person name="Grigoriev I.V."/>
            <person name="Nagy L.G."/>
            <person name="Martin F."/>
            <person name="Kauserud H."/>
        </authorList>
    </citation>
    <scope>NUCLEOTIDE SEQUENCE</scope>
    <source>
        <strain evidence="10">9144</strain>
    </source>
</reference>
<feature type="transmembrane region" description="Helical" evidence="9">
    <location>
        <begin position="391"/>
        <end position="409"/>
    </location>
</feature>
<evidence type="ECO:0000256" key="9">
    <source>
        <dbReference type="SAM" id="Phobius"/>
    </source>
</evidence>
<dbReference type="PANTHER" id="PTHR33281">
    <property type="entry name" value="UPF0187 PROTEIN YNEE"/>
    <property type="match status" value="1"/>
</dbReference>
<keyword evidence="6" id="KW-0406">Ion transport</keyword>
<feature type="transmembrane region" description="Helical" evidence="9">
    <location>
        <begin position="84"/>
        <end position="102"/>
    </location>
</feature>
<keyword evidence="2" id="KW-0813">Transport</keyword>
<keyword evidence="7 9" id="KW-0472">Membrane</keyword>
<evidence type="ECO:0000256" key="1">
    <source>
        <dbReference type="ARBA" id="ARBA00004651"/>
    </source>
</evidence>
<accession>A0AAD6V8W8</accession>
<feature type="compositionally biased region" description="Basic and acidic residues" evidence="8">
    <location>
        <begin position="563"/>
        <end position="580"/>
    </location>
</feature>
<evidence type="ECO:0000256" key="2">
    <source>
        <dbReference type="ARBA" id="ARBA00022448"/>
    </source>
</evidence>
<feature type="region of interest" description="Disordered" evidence="8">
    <location>
        <begin position="197"/>
        <end position="275"/>
    </location>
</feature>
<evidence type="ECO:0000256" key="4">
    <source>
        <dbReference type="ARBA" id="ARBA00022692"/>
    </source>
</evidence>
<keyword evidence="3" id="KW-1003">Cell membrane</keyword>
<evidence type="ECO:0000313" key="10">
    <source>
        <dbReference type="EMBL" id="KAJ7203104.1"/>
    </source>
</evidence>
<evidence type="ECO:0000313" key="11">
    <source>
        <dbReference type="Proteomes" id="UP001219525"/>
    </source>
</evidence>
<dbReference type="Pfam" id="PF25539">
    <property type="entry name" value="Bestrophin_2"/>
    <property type="match status" value="2"/>
</dbReference>
<proteinExistence type="predicted"/>
<comment type="subcellular location">
    <subcellularLocation>
        <location evidence="1">Cell membrane</location>
        <topology evidence="1">Multi-pass membrane protein</topology>
    </subcellularLocation>
</comment>
<feature type="transmembrane region" description="Helical" evidence="9">
    <location>
        <begin position="49"/>
        <end position="72"/>
    </location>
</feature>
<keyword evidence="11" id="KW-1185">Reference proteome</keyword>
<keyword evidence="4 9" id="KW-0812">Transmembrane</keyword>
<dbReference type="GO" id="GO:0005886">
    <property type="term" value="C:plasma membrane"/>
    <property type="evidence" value="ECO:0007669"/>
    <property type="project" value="UniProtKB-SubCell"/>
</dbReference>
<keyword evidence="5 9" id="KW-1133">Transmembrane helix</keyword>
<organism evidence="10 11">
    <name type="scientific">Mycena pura</name>
    <dbReference type="NCBI Taxonomy" id="153505"/>
    <lineage>
        <taxon>Eukaryota</taxon>
        <taxon>Fungi</taxon>
        <taxon>Dikarya</taxon>
        <taxon>Basidiomycota</taxon>
        <taxon>Agaricomycotina</taxon>
        <taxon>Agaricomycetes</taxon>
        <taxon>Agaricomycetidae</taxon>
        <taxon>Agaricales</taxon>
        <taxon>Marasmiineae</taxon>
        <taxon>Mycenaceae</taxon>
        <taxon>Mycena</taxon>
    </lineage>
</organism>
<dbReference type="EMBL" id="JARJCW010000052">
    <property type="protein sequence ID" value="KAJ7203104.1"/>
    <property type="molecule type" value="Genomic_DNA"/>
</dbReference>
<protein>
    <submittedName>
        <fullName evidence="10">UPF0187-domain-containing protein</fullName>
    </submittedName>
</protein>
<evidence type="ECO:0000256" key="3">
    <source>
        <dbReference type="ARBA" id="ARBA00022475"/>
    </source>
</evidence>